<proteinExistence type="predicted"/>
<sequence length="95" mass="10501">MGLCFGTSSRPPPPQQQQLPPPAPLPSPGWTDLPTGLAGLIFSSLPSHHDRLSFLAVCSQWRIGALGQYPLPPWQADDVQVYYFFHARHFSGCEQ</sequence>
<dbReference type="Proteomes" id="UP000026962">
    <property type="component" value="Chromosome 12"/>
</dbReference>
<reference evidence="2" key="1">
    <citation type="submission" date="2015-04" db="UniProtKB">
        <authorList>
            <consortium name="EnsemblPlants"/>
        </authorList>
    </citation>
    <scope>IDENTIFICATION</scope>
</reference>
<accession>A0A0E0MJT4</accession>
<feature type="region of interest" description="Disordered" evidence="1">
    <location>
        <begin position="1"/>
        <end position="30"/>
    </location>
</feature>
<dbReference type="AlphaFoldDB" id="A0A0E0MJT4"/>
<dbReference type="EnsemblPlants" id="OPUNC12G03200.1">
    <property type="protein sequence ID" value="OPUNC12G03200.1"/>
    <property type="gene ID" value="OPUNC12G03200"/>
</dbReference>
<evidence type="ECO:0008006" key="4">
    <source>
        <dbReference type="Google" id="ProtNLM"/>
    </source>
</evidence>
<name>A0A0E0MJT4_ORYPU</name>
<dbReference type="Gramene" id="OPUNC12G03200.1">
    <property type="protein sequence ID" value="OPUNC12G03200.1"/>
    <property type="gene ID" value="OPUNC12G03200"/>
</dbReference>
<dbReference type="SUPFAM" id="SSF81383">
    <property type="entry name" value="F-box domain"/>
    <property type="match status" value="1"/>
</dbReference>
<dbReference type="Gene3D" id="1.20.1280.50">
    <property type="match status" value="1"/>
</dbReference>
<dbReference type="InterPro" id="IPR036047">
    <property type="entry name" value="F-box-like_dom_sf"/>
</dbReference>
<organism evidence="2">
    <name type="scientific">Oryza punctata</name>
    <name type="common">Red rice</name>
    <dbReference type="NCBI Taxonomy" id="4537"/>
    <lineage>
        <taxon>Eukaryota</taxon>
        <taxon>Viridiplantae</taxon>
        <taxon>Streptophyta</taxon>
        <taxon>Embryophyta</taxon>
        <taxon>Tracheophyta</taxon>
        <taxon>Spermatophyta</taxon>
        <taxon>Magnoliopsida</taxon>
        <taxon>Liliopsida</taxon>
        <taxon>Poales</taxon>
        <taxon>Poaceae</taxon>
        <taxon>BOP clade</taxon>
        <taxon>Oryzoideae</taxon>
        <taxon>Oryzeae</taxon>
        <taxon>Oryzinae</taxon>
        <taxon>Oryza</taxon>
    </lineage>
</organism>
<evidence type="ECO:0000313" key="3">
    <source>
        <dbReference type="Proteomes" id="UP000026962"/>
    </source>
</evidence>
<protein>
    <recommendedName>
        <fullName evidence="4">F-box domain-containing protein</fullName>
    </recommendedName>
</protein>
<keyword evidence="3" id="KW-1185">Reference proteome</keyword>
<dbReference type="HOGENOM" id="CLU_2376484_0_0_1"/>
<evidence type="ECO:0000256" key="1">
    <source>
        <dbReference type="SAM" id="MobiDB-lite"/>
    </source>
</evidence>
<reference evidence="2" key="2">
    <citation type="submission" date="2018-05" db="EMBL/GenBank/DDBJ databases">
        <title>OpunRS2 (Oryza punctata Reference Sequence Version 2).</title>
        <authorList>
            <person name="Zhang J."/>
            <person name="Kudrna D."/>
            <person name="Lee S."/>
            <person name="Talag J."/>
            <person name="Welchert J."/>
            <person name="Wing R.A."/>
        </authorList>
    </citation>
    <scope>NUCLEOTIDE SEQUENCE [LARGE SCALE GENOMIC DNA]</scope>
</reference>
<evidence type="ECO:0000313" key="2">
    <source>
        <dbReference type="EnsemblPlants" id="OPUNC12G03200.1"/>
    </source>
</evidence>
<feature type="compositionally biased region" description="Pro residues" evidence="1">
    <location>
        <begin position="10"/>
        <end position="27"/>
    </location>
</feature>